<feature type="compositionally biased region" description="Basic and acidic residues" evidence="1">
    <location>
        <begin position="46"/>
        <end position="68"/>
    </location>
</feature>
<organism evidence="2 3">
    <name type="scientific">Pomatorhinus ruficollis</name>
    <name type="common">streak-breasted scimitar babbler</name>
    <dbReference type="NCBI Taxonomy" id="932028"/>
    <lineage>
        <taxon>Eukaryota</taxon>
        <taxon>Metazoa</taxon>
        <taxon>Chordata</taxon>
        <taxon>Craniata</taxon>
        <taxon>Vertebrata</taxon>
        <taxon>Euteleostomi</taxon>
        <taxon>Archelosauria</taxon>
        <taxon>Archosauria</taxon>
        <taxon>Dinosauria</taxon>
        <taxon>Saurischia</taxon>
        <taxon>Theropoda</taxon>
        <taxon>Coelurosauria</taxon>
        <taxon>Aves</taxon>
        <taxon>Neognathae</taxon>
        <taxon>Neoaves</taxon>
        <taxon>Telluraves</taxon>
        <taxon>Australaves</taxon>
        <taxon>Passeriformes</taxon>
        <taxon>Sylvioidea</taxon>
        <taxon>Timaliidae</taxon>
        <taxon>Pomatorhinus</taxon>
    </lineage>
</organism>
<reference evidence="2 3" key="1">
    <citation type="submission" date="2020-02" db="EMBL/GenBank/DDBJ databases">
        <title>Bird 10,000 Genomes (B10K) Project - Family phase.</title>
        <authorList>
            <person name="Zhang G."/>
        </authorList>
    </citation>
    <scope>NUCLEOTIDE SEQUENCE [LARGE SCALE GENOMIC DNA]</scope>
    <source>
        <strain evidence="2">B10K-IZ-033-81</strain>
        <tissue evidence="2">Muscle</tissue>
    </source>
</reference>
<feature type="non-terminal residue" evidence="2">
    <location>
        <position position="1"/>
    </location>
</feature>
<sequence>VTEVLQLSDALRDDILPELGVRFEDHEGLPTVVKFMDKDTLLKEREEKKKIEEEKKRKKEEAARKKQQQEVSNLV</sequence>
<gene>
    <name evidence="2" type="primary">Cars</name>
    <name evidence="2" type="ORF">PORRUF_R06354</name>
</gene>
<name>A0A7L4J308_9PASS</name>
<feature type="region of interest" description="Disordered" evidence="1">
    <location>
        <begin position="46"/>
        <end position="75"/>
    </location>
</feature>
<dbReference type="EMBL" id="VZSW01000695">
    <property type="protein sequence ID" value="NXY35373.1"/>
    <property type="molecule type" value="Genomic_DNA"/>
</dbReference>
<evidence type="ECO:0000256" key="1">
    <source>
        <dbReference type="SAM" id="MobiDB-lite"/>
    </source>
</evidence>
<comment type="caution">
    <text evidence="2">The sequence shown here is derived from an EMBL/GenBank/DDBJ whole genome shotgun (WGS) entry which is preliminary data.</text>
</comment>
<keyword evidence="3" id="KW-1185">Reference proteome</keyword>
<protein>
    <submittedName>
        <fullName evidence="2">SYCC protein</fullName>
    </submittedName>
</protein>
<proteinExistence type="predicted"/>
<accession>A0A7L4J308</accession>
<dbReference type="AlphaFoldDB" id="A0A7L4J308"/>
<evidence type="ECO:0000313" key="3">
    <source>
        <dbReference type="Proteomes" id="UP000572837"/>
    </source>
</evidence>
<evidence type="ECO:0000313" key="2">
    <source>
        <dbReference type="EMBL" id="NXY35373.1"/>
    </source>
</evidence>
<feature type="non-terminal residue" evidence="2">
    <location>
        <position position="75"/>
    </location>
</feature>
<dbReference type="Proteomes" id="UP000572837">
    <property type="component" value="Unassembled WGS sequence"/>
</dbReference>